<name>A0A5Q4YX58_9BURK</name>
<protein>
    <submittedName>
        <fullName evidence="1">Uncharacterized protein</fullName>
    </submittedName>
</protein>
<evidence type="ECO:0000313" key="2">
    <source>
        <dbReference type="Proteomes" id="UP000325811"/>
    </source>
</evidence>
<evidence type="ECO:0000313" key="1">
    <source>
        <dbReference type="EMBL" id="VVD31762.1"/>
    </source>
</evidence>
<dbReference type="EMBL" id="LR699554">
    <property type="protein sequence ID" value="VVD31762.1"/>
    <property type="molecule type" value="Genomic_DNA"/>
</dbReference>
<dbReference type="KEGG" id="pdio:PDMSB3_0459.1"/>
<gene>
    <name evidence="1" type="ORF">PDMSB3_0459</name>
</gene>
<accession>A0A5Q4YX58</accession>
<sequence length="79" mass="8763">MFTCRTRRWLESDRDICFVGNIVGENRSQTIREGMLLKLTAGDHGRILNDGTRLPGKVYAGAKGVSIHFRRNRGVGAGC</sequence>
<dbReference type="AlphaFoldDB" id="A0A5Q4YX58"/>
<keyword evidence="2" id="KW-1185">Reference proteome</keyword>
<proteinExistence type="predicted"/>
<reference evidence="1 2" key="1">
    <citation type="submission" date="2019-08" db="EMBL/GenBank/DDBJ databases">
        <authorList>
            <person name="Herpell B J."/>
        </authorList>
    </citation>
    <scope>NUCLEOTIDE SEQUENCE [LARGE SCALE GENOMIC DNA]</scope>
    <source>
        <strain evidence="2">Msb3</strain>
    </source>
</reference>
<organism evidence="1 2">
    <name type="scientific">Paraburkholderia dioscoreae</name>
    <dbReference type="NCBI Taxonomy" id="2604047"/>
    <lineage>
        <taxon>Bacteria</taxon>
        <taxon>Pseudomonadati</taxon>
        <taxon>Pseudomonadota</taxon>
        <taxon>Betaproteobacteria</taxon>
        <taxon>Burkholderiales</taxon>
        <taxon>Burkholderiaceae</taxon>
        <taxon>Paraburkholderia</taxon>
    </lineage>
</organism>
<dbReference type="Proteomes" id="UP000325811">
    <property type="component" value="Chromosome II"/>
</dbReference>